<evidence type="ECO:0000313" key="2">
    <source>
        <dbReference type="Proteomes" id="UP000251584"/>
    </source>
</evidence>
<accession>A0A2X2WJQ3</accession>
<proteinExistence type="predicted"/>
<organism evidence="1 2">
    <name type="scientific">Citrobacter koseri</name>
    <name type="common">Citrobacter diversus</name>
    <dbReference type="NCBI Taxonomy" id="545"/>
    <lineage>
        <taxon>Bacteria</taxon>
        <taxon>Pseudomonadati</taxon>
        <taxon>Pseudomonadota</taxon>
        <taxon>Gammaproteobacteria</taxon>
        <taxon>Enterobacterales</taxon>
        <taxon>Enterobacteriaceae</taxon>
        <taxon>Citrobacter</taxon>
    </lineage>
</organism>
<name>A0A2X2WJQ3_CITKO</name>
<protein>
    <submittedName>
        <fullName evidence="1">Uncharacterized protein</fullName>
    </submittedName>
</protein>
<gene>
    <name evidence="1" type="ORF">NCTC10786_04819</name>
</gene>
<reference evidence="1 2" key="1">
    <citation type="submission" date="2018-06" db="EMBL/GenBank/DDBJ databases">
        <authorList>
            <consortium name="Pathogen Informatics"/>
            <person name="Doyle S."/>
        </authorList>
    </citation>
    <scope>NUCLEOTIDE SEQUENCE [LARGE SCALE GENOMIC DNA]</scope>
    <source>
        <strain evidence="1 2">NCTC10786</strain>
    </source>
</reference>
<evidence type="ECO:0000313" key="1">
    <source>
        <dbReference type="EMBL" id="SQB39737.1"/>
    </source>
</evidence>
<sequence length="68" mass="7673">MIISSRHARLVSKVKKTGYACRHRVFTCQLRLKTSRFAGYASFFRDASLIPEKSAAGSWYLAGNRFAS</sequence>
<dbReference type="Proteomes" id="UP000251584">
    <property type="component" value="Unassembled WGS sequence"/>
</dbReference>
<dbReference type="EMBL" id="UAVY01000008">
    <property type="protein sequence ID" value="SQB39737.1"/>
    <property type="molecule type" value="Genomic_DNA"/>
</dbReference>
<dbReference type="AlphaFoldDB" id="A0A2X2WJQ3"/>